<evidence type="ECO:0000256" key="1">
    <source>
        <dbReference type="ARBA" id="ARBA00004370"/>
    </source>
</evidence>
<evidence type="ECO:0000256" key="5">
    <source>
        <dbReference type="ARBA" id="ARBA00023136"/>
    </source>
</evidence>
<dbReference type="Pfam" id="PF23341">
    <property type="entry name" value="PEP5_VPS11_N"/>
    <property type="match status" value="1"/>
</dbReference>
<evidence type="ECO:0000256" key="4">
    <source>
        <dbReference type="ARBA" id="ARBA00022833"/>
    </source>
</evidence>
<proteinExistence type="predicted"/>
<dbReference type="EMBL" id="KL198070">
    <property type="protein sequence ID" value="KDQ10183.1"/>
    <property type="molecule type" value="Genomic_DNA"/>
</dbReference>
<dbReference type="GO" id="GO:0030897">
    <property type="term" value="C:HOPS complex"/>
    <property type="evidence" value="ECO:0007669"/>
    <property type="project" value="TreeGrafter"/>
</dbReference>
<dbReference type="PANTHER" id="PTHR23323">
    <property type="entry name" value="VACUOLAR PROTEIN SORTING-ASSOCIATED PROTEIN"/>
    <property type="match status" value="1"/>
</dbReference>
<evidence type="ECO:0000313" key="8">
    <source>
        <dbReference type="EMBL" id="KDQ10183.1"/>
    </source>
</evidence>
<dbReference type="GO" id="GO:0048284">
    <property type="term" value="P:organelle fusion"/>
    <property type="evidence" value="ECO:0007669"/>
    <property type="project" value="TreeGrafter"/>
</dbReference>
<dbReference type="GO" id="GO:0007032">
    <property type="term" value="P:endosome organization"/>
    <property type="evidence" value="ECO:0007669"/>
    <property type="project" value="TreeGrafter"/>
</dbReference>
<dbReference type="STRING" id="930990.A0A067M337"/>
<keyword evidence="5" id="KW-0472">Membrane</keyword>
<organism evidence="8 9">
    <name type="scientific">Botryobasidium botryosum (strain FD-172 SS1)</name>
    <dbReference type="NCBI Taxonomy" id="930990"/>
    <lineage>
        <taxon>Eukaryota</taxon>
        <taxon>Fungi</taxon>
        <taxon>Dikarya</taxon>
        <taxon>Basidiomycota</taxon>
        <taxon>Agaricomycotina</taxon>
        <taxon>Agaricomycetes</taxon>
        <taxon>Cantharellales</taxon>
        <taxon>Botryobasidiaceae</taxon>
        <taxon>Botryobasidium</taxon>
    </lineage>
</organism>
<dbReference type="GO" id="GO:0006904">
    <property type="term" value="P:vesicle docking involved in exocytosis"/>
    <property type="evidence" value="ECO:0007669"/>
    <property type="project" value="TreeGrafter"/>
</dbReference>
<sequence>MFSTNTPPNAATLRQCFPTAAPVLLDATPVRDGFGSSPAIFKTPAEGSTLGTISVGVLVTDIHTSIHVLDCEFVAHLGGRGTHLAEKRGVLVTLGEEEVTRLPLLKKWDLEHNEKMTGLPLLPRPVKVQGGSGPHPVRTPGLKHPRELILKTSLRSLQSRYHTPSHLAIGLADGTVLLYQHLDQSLFAGSNRLTSLAKPKIILDSATEPITRLGFREPDERPDEDEDEDEDLHLFIVTTDRVLVYLASGKESGGTPAVIDEVGAGLGCAVMDQRAREIVTGPDDAINVRGLEERGACFAIEWPKISIRAYGVYLTVVLLPSLTSNSGTVRNAIGRVPNPMFSMSKIFTLLTSTSTCVAAKFIAYPEVCKEGVRDVALSAADSLYFAAYFAMHALFTQAHGFHTHLV</sequence>
<comment type="subcellular location">
    <subcellularLocation>
        <location evidence="1">Membrane</location>
    </subcellularLocation>
</comment>
<dbReference type="GO" id="GO:0005768">
    <property type="term" value="C:endosome"/>
    <property type="evidence" value="ECO:0007669"/>
    <property type="project" value="TreeGrafter"/>
</dbReference>
<dbReference type="AlphaFoldDB" id="A0A067M337"/>
<name>A0A067M337_BOTB1</name>
<keyword evidence="4" id="KW-0862">Zinc</keyword>
<gene>
    <name evidence="8" type="ORF">BOTBODRAFT_190653</name>
</gene>
<evidence type="ECO:0000256" key="2">
    <source>
        <dbReference type="ARBA" id="ARBA00022723"/>
    </source>
</evidence>
<dbReference type="Proteomes" id="UP000027195">
    <property type="component" value="Unassembled WGS sequence"/>
</dbReference>
<evidence type="ECO:0000259" key="7">
    <source>
        <dbReference type="Pfam" id="PF23341"/>
    </source>
</evidence>
<dbReference type="InParanoid" id="A0A067M337"/>
<feature type="region of interest" description="Disordered" evidence="6">
    <location>
        <begin position="121"/>
        <end position="142"/>
    </location>
</feature>
<keyword evidence="2" id="KW-0479">Metal-binding</keyword>
<accession>A0A067M337</accession>
<feature type="domain" description="PEP5/VPS11 N-terminal" evidence="7">
    <location>
        <begin position="26"/>
        <end position="379"/>
    </location>
</feature>
<evidence type="ECO:0000256" key="6">
    <source>
        <dbReference type="SAM" id="MobiDB-lite"/>
    </source>
</evidence>
<keyword evidence="9" id="KW-1185">Reference proteome</keyword>
<dbReference type="PANTHER" id="PTHR23323:SF24">
    <property type="entry name" value="VACUOLAR PROTEIN SORTING-ASSOCIATED PROTEIN 11 HOMOLOG"/>
    <property type="match status" value="1"/>
</dbReference>
<dbReference type="GO" id="GO:0030674">
    <property type="term" value="F:protein-macromolecule adaptor activity"/>
    <property type="evidence" value="ECO:0007669"/>
    <property type="project" value="TreeGrafter"/>
</dbReference>
<protein>
    <recommendedName>
        <fullName evidence="7">PEP5/VPS11 N-terminal domain-containing protein</fullName>
    </recommendedName>
</protein>
<evidence type="ECO:0000313" key="9">
    <source>
        <dbReference type="Proteomes" id="UP000027195"/>
    </source>
</evidence>
<evidence type="ECO:0000256" key="3">
    <source>
        <dbReference type="ARBA" id="ARBA00022771"/>
    </source>
</evidence>
<keyword evidence="3" id="KW-0863">Zinc-finger</keyword>
<dbReference type="HOGENOM" id="CLU_677907_0_0_1"/>
<dbReference type="GO" id="GO:0008270">
    <property type="term" value="F:zinc ion binding"/>
    <property type="evidence" value="ECO:0007669"/>
    <property type="project" value="UniProtKB-KW"/>
</dbReference>
<dbReference type="OrthoDB" id="26184at2759"/>
<dbReference type="InterPro" id="IPR057307">
    <property type="entry name" value="PEP5_VPS11_N"/>
</dbReference>
<dbReference type="GO" id="GO:0007033">
    <property type="term" value="P:vacuole organization"/>
    <property type="evidence" value="ECO:0007669"/>
    <property type="project" value="TreeGrafter"/>
</dbReference>
<reference evidence="9" key="1">
    <citation type="journal article" date="2014" name="Proc. Natl. Acad. Sci. U.S.A.">
        <title>Extensive sampling of basidiomycete genomes demonstrates inadequacy of the white-rot/brown-rot paradigm for wood decay fungi.</title>
        <authorList>
            <person name="Riley R."/>
            <person name="Salamov A.A."/>
            <person name="Brown D.W."/>
            <person name="Nagy L.G."/>
            <person name="Floudas D."/>
            <person name="Held B.W."/>
            <person name="Levasseur A."/>
            <person name="Lombard V."/>
            <person name="Morin E."/>
            <person name="Otillar R."/>
            <person name="Lindquist E.A."/>
            <person name="Sun H."/>
            <person name="LaButti K.M."/>
            <person name="Schmutz J."/>
            <person name="Jabbour D."/>
            <person name="Luo H."/>
            <person name="Baker S.E."/>
            <person name="Pisabarro A.G."/>
            <person name="Walton J.D."/>
            <person name="Blanchette R.A."/>
            <person name="Henrissat B."/>
            <person name="Martin F."/>
            <person name="Cullen D."/>
            <person name="Hibbett D.S."/>
            <person name="Grigoriev I.V."/>
        </authorList>
    </citation>
    <scope>NUCLEOTIDE SEQUENCE [LARGE SCALE GENOMIC DNA]</scope>
    <source>
        <strain evidence="9">FD-172 SS1</strain>
    </source>
</reference>